<dbReference type="EMBL" id="QTSX02000787">
    <property type="protein sequence ID" value="KAJ9085022.1"/>
    <property type="molecule type" value="Genomic_DNA"/>
</dbReference>
<sequence length="223" mass="25593">MNDEQSFFASSSDQTESKHTLLVDISFSSRINWTQRFRLEKHLVWSDTNLTTRRNVGLTDKISKQLRIFLSESGQSSYSMQINDQFMYISRPIVVSEFILWRPGCACNIASIKNMSERWDILASLGISHQNLERLLRRFLPEAMFDEKPYPILNATCNVPGVHVLFLKPIYHVLSGQLLYDNEAGVRKISSFKVQFPITSGLDLLGIVGRANICCRSFAMEKY</sequence>
<gene>
    <name evidence="1" type="ORF">DSO57_1018022</name>
</gene>
<accession>A0ACC2UF55</accession>
<evidence type="ECO:0000313" key="2">
    <source>
        <dbReference type="Proteomes" id="UP001165960"/>
    </source>
</evidence>
<name>A0ACC2UF55_9FUNG</name>
<reference evidence="1" key="1">
    <citation type="submission" date="2022-04" db="EMBL/GenBank/DDBJ databases">
        <title>Genome of the entomopathogenic fungus Entomophthora muscae.</title>
        <authorList>
            <person name="Elya C."/>
            <person name="Lovett B.R."/>
            <person name="Lee E."/>
            <person name="Macias A.M."/>
            <person name="Hajek A.E."/>
            <person name="De Bivort B.L."/>
            <person name="Kasson M.T."/>
            <person name="De Fine Licht H.H."/>
            <person name="Stajich J.E."/>
        </authorList>
    </citation>
    <scope>NUCLEOTIDE SEQUENCE</scope>
    <source>
        <strain evidence="1">Berkeley</strain>
    </source>
</reference>
<evidence type="ECO:0000313" key="1">
    <source>
        <dbReference type="EMBL" id="KAJ9085022.1"/>
    </source>
</evidence>
<keyword evidence="2" id="KW-1185">Reference proteome</keyword>
<proteinExistence type="predicted"/>
<protein>
    <submittedName>
        <fullName evidence="1">Uncharacterized protein</fullName>
    </submittedName>
</protein>
<dbReference type="Proteomes" id="UP001165960">
    <property type="component" value="Unassembled WGS sequence"/>
</dbReference>
<organism evidence="1 2">
    <name type="scientific">Entomophthora muscae</name>
    <dbReference type="NCBI Taxonomy" id="34485"/>
    <lineage>
        <taxon>Eukaryota</taxon>
        <taxon>Fungi</taxon>
        <taxon>Fungi incertae sedis</taxon>
        <taxon>Zoopagomycota</taxon>
        <taxon>Entomophthoromycotina</taxon>
        <taxon>Entomophthoromycetes</taxon>
        <taxon>Entomophthorales</taxon>
        <taxon>Entomophthoraceae</taxon>
        <taxon>Entomophthora</taxon>
    </lineage>
</organism>
<comment type="caution">
    <text evidence="1">The sequence shown here is derived from an EMBL/GenBank/DDBJ whole genome shotgun (WGS) entry which is preliminary data.</text>
</comment>